<evidence type="ECO:0000256" key="1">
    <source>
        <dbReference type="ARBA" id="ARBA00022491"/>
    </source>
</evidence>
<gene>
    <name evidence="6" type="ORF">E0486_02310</name>
</gene>
<sequence length="248" mass="27398">MLKRERQEFIIHQLHLHNKVLSTDLSVKMQVSEDTIRRDLLELAEAGRIIKVHGGAISRSFRPSLQNSEIYSLEKKKVIAQKALTLLRDGMFFFSTGGTTITELARSIPDSVQATVITGSLPAAFEYIRHPQLDVIFIGDRVSRSAQLTVGPDAIARIAQFNADLCFLGTNALSDTKGLTDNDLEVAQVKQALIANAARVVALTISEKINTVQKIQVCPLHAIHTIITELPPEDPLLRPYRDAGIEVL</sequence>
<organism evidence="6 7">
    <name type="scientific">Flaviaesturariibacter aridisoli</name>
    <dbReference type="NCBI Taxonomy" id="2545761"/>
    <lineage>
        <taxon>Bacteria</taxon>
        <taxon>Pseudomonadati</taxon>
        <taxon>Bacteroidota</taxon>
        <taxon>Chitinophagia</taxon>
        <taxon>Chitinophagales</taxon>
        <taxon>Chitinophagaceae</taxon>
        <taxon>Flaviaestuariibacter</taxon>
    </lineage>
</organism>
<dbReference type="PANTHER" id="PTHR30363">
    <property type="entry name" value="HTH-TYPE TRANSCRIPTIONAL REGULATOR SRLR-RELATED"/>
    <property type="match status" value="1"/>
</dbReference>
<dbReference type="InterPro" id="IPR037171">
    <property type="entry name" value="NagB/RpiA_transferase-like"/>
</dbReference>
<dbReference type="PROSITE" id="PS51000">
    <property type="entry name" value="HTH_DEOR_2"/>
    <property type="match status" value="1"/>
</dbReference>
<dbReference type="Pfam" id="PF00455">
    <property type="entry name" value="DeoRC"/>
    <property type="match status" value="1"/>
</dbReference>
<evidence type="ECO:0000313" key="6">
    <source>
        <dbReference type="EMBL" id="TCZ74479.1"/>
    </source>
</evidence>
<protein>
    <submittedName>
        <fullName evidence="6">DeoR/GlpR transcriptional regulator</fullName>
    </submittedName>
</protein>
<dbReference type="Proteomes" id="UP000295164">
    <property type="component" value="Unassembled WGS sequence"/>
</dbReference>
<keyword evidence="3" id="KW-0238">DNA-binding</keyword>
<dbReference type="SMART" id="SM01134">
    <property type="entry name" value="DeoRC"/>
    <property type="match status" value="1"/>
</dbReference>
<dbReference type="RefSeq" id="WP_131850525.1">
    <property type="nucleotide sequence ID" value="NZ_SKFH01000002.1"/>
</dbReference>
<keyword evidence="7" id="KW-1185">Reference proteome</keyword>
<dbReference type="SMART" id="SM00420">
    <property type="entry name" value="HTH_DEOR"/>
    <property type="match status" value="1"/>
</dbReference>
<dbReference type="OrthoDB" id="9798651at2"/>
<dbReference type="AlphaFoldDB" id="A0A4R4E4T3"/>
<dbReference type="GO" id="GO:0003677">
    <property type="term" value="F:DNA binding"/>
    <property type="evidence" value="ECO:0007669"/>
    <property type="project" value="UniProtKB-KW"/>
</dbReference>
<evidence type="ECO:0000256" key="4">
    <source>
        <dbReference type="ARBA" id="ARBA00023163"/>
    </source>
</evidence>
<evidence type="ECO:0000313" key="7">
    <source>
        <dbReference type="Proteomes" id="UP000295164"/>
    </source>
</evidence>
<dbReference type="InterPro" id="IPR001034">
    <property type="entry name" value="DeoR_HTH"/>
</dbReference>
<dbReference type="InterPro" id="IPR018356">
    <property type="entry name" value="Tscrpt_reg_HTH_DeoR_CS"/>
</dbReference>
<dbReference type="PRINTS" id="PR00037">
    <property type="entry name" value="HTHLACR"/>
</dbReference>
<dbReference type="Gene3D" id="1.10.10.10">
    <property type="entry name" value="Winged helix-like DNA-binding domain superfamily/Winged helix DNA-binding domain"/>
    <property type="match status" value="1"/>
</dbReference>
<evidence type="ECO:0000256" key="3">
    <source>
        <dbReference type="ARBA" id="ARBA00023125"/>
    </source>
</evidence>
<feature type="domain" description="HTH deoR-type" evidence="5">
    <location>
        <begin position="3"/>
        <end position="58"/>
    </location>
</feature>
<dbReference type="Pfam" id="PF08220">
    <property type="entry name" value="HTH_DeoR"/>
    <property type="match status" value="1"/>
</dbReference>
<evidence type="ECO:0000259" key="5">
    <source>
        <dbReference type="PROSITE" id="PS51000"/>
    </source>
</evidence>
<dbReference type="PROSITE" id="PS00894">
    <property type="entry name" value="HTH_DEOR_1"/>
    <property type="match status" value="1"/>
</dbReference>
<proteinExistence type="predicted"/>
<reference evidence="6 7" key="1">
    <citation type="submission" date="2019-03" db="EMBL/GenBank/DDBJ databases">
        <authorList>
            <person name="Kim M.K.M."/>
        </authorList>
    </citation>
    <scope>NUCLEOTIDE SEQUENCE [LARGE SCALE GENOMIC DNA]</scope>
    <source>
        <strain evidence="6 7">17J68-15</strain>
    </source>
</reference>
<dbReference type="InterPro" id="IPR036390">
    <property type="entry name" value="WH_DNA-bd_sf"/>
</dbReference>
<name>A0A4R4E4T3_9BACT</name>
<dbReference type="InterPro" id="IPR036388">
    <property type="entry name" value="WH-like_DNA-bd_sf"/>
</dbReference>
<dbReference type="SUPFAM" id="SSF46785">
    <property type="entry name" value="Winged helix' DNA-binding domain"/>
    <property type="match status" value="1"/>
</dbReference>
<dbReference type="SUPFAM" id="SSF100950">
    <property type="entry name" value="NagB/RpiA/CoA transferase-like"/>
    <property type="match status" value="1"/>
</dbReference>
<keyword evidence="1" id="KW-0678">Repressor</keyword>
<accession>A0A4R4E4T3</accession>
<keyword evidence="4" id="KW-0804">Transcription</keyword>
<evidence type="ECO:0000256" key="2">
    <source>
        <dbReference type="ARBA" id="ARBA00023015"/>
    </source>
</evidence>
<keyword evidence="2" id="KW-0805">Transcription regulation</keyword>
<dbReference type="GO" id="GO:0003700">
    <property type="term" value="F:DNA-binding transcription factor activity"/>
    <property type="evidence" value="ECO:0007669"/>
    <property type="project" value="InterPro"/>
</dbReference>
<comment type="caution">
    <text evidence="6">The sequence shown here is derived from an EMBL/GenBank/DDBJ whole genome shotgun (WGS) entry which is preliminary data.</text>
</comment>
<dbReference type="PANTHER" id="PTHR30363:SF4">
    <property type="entry name" value="GLYCEROL-3-PHOSPHATE REGULON REPRESSOR"/>
    <property type="match status" value="1"/>
</dbReference>
<dbReference type="InterPro" id="IPR050313">
    <property type="entry name" value="Carb_Metab_HTH_regulators"/>
</dbReference>
<dbReference type="InterPro" id="IPR014036">
    <property type="entry name" value="DeoR-like_C"/>
</dbReference>
<dbReference type="EMBL" id="SKFH01000002">
    <property type="protein sequence ID" value="TCZ74479.1"/>
    <property type="molecule type" value="Genomic_DNA"/>
</dbReference>